<keyword evidence="6" id="KW-1185">Reference proteome</keyword>
<organism evidence="5 6">
    <name type="scientific">Nocardia panacis</name>
    <dbReference type="NCBI Taxonomy" id="2340916"/>
    <lineage>
        <taxon>Bacteria</taxon>
        <taxon>Bacillati</taxon>
        <taxon>Actinomycetota</taxon>
        <taxon>Actinomycetes</taxon>
        <taxon>Mycobacteriales</taxon>
        <taxon>Nocardiaceae</taxon>
        <taxon>Nocardia</taxon>
    </lineage>
</organism>
<comment type="caution">
    <text evidence="5">The sequence shown here is derived from an EMBL/GenBank/DDBJ whole genome shotgun (WGS) entry which is preliminary data.</text>
</comment>
<dbReference type="InterPro" id="IPR015421">
    <property type="entry name" value="PyrdxlP-dep_Trfase_major"/>
</dbReference>
<accession>A0A3A4KCR5</accession>
<dbReference type="Gene3D" id="3.40.640.10">
    <property type="entry name" value="Type I PLP-dependent aspartate aminotransferase-like (Major domain)"/>
    <property type="match status" value="1"/>
</dbReference>
<dbReference type="SUPFAM" id="SSF53383">
    <property type="entry name" value="PLP-dependent transferases"/>
    <property type="match status" value="1"/>
</dbReference>
<sequence length="368" mass="38570">MDGTRGGGRGMIPPFSAALRDDEIAVMLAATAEIARSGRFVLGPHTEAFEAAVAAMAGTRHAAATSSGSTALEVVFRAIGVSGRTVLVPANTNYATAASALAAGARVRLYDAGLYPDLDDLRANLSADVAAVVVVHIGGYLSPDLPQIVSLCDDAGVALIEDAAHAHGSTLENRGAAGSFGIAAAFSFFATKVVTAGEGGAITTDDNAIDAAARIYRNQGKDDTGLHVVTGGSWRITELGAALARTRLTHLADDLIRRRNIIDRYTEYLTALTFPTLHGQVSGHKAIAILDTGADRERLRRTVSERGIILARGVYEQPLHRQPVFADLAAGRAFPVADGFADTHICLPLWPGMDDDTVDRIIGAVTNY</sequence>
<dbReference type="PANTHER" id="PTHR30244:SF34">
    <property type="entry name" value="DTDP-4-AMINO-4,6-DIDEOXYGALACTOSE TRANSAMINASE"/>
    <property type="match status" value="1"/>
</dbReference>
<dbReference type="GO" id="GO:0008483">
    <property type="term" value="F:transaminase activity"/>
    <property type="evidence" value="ECO:0007669"/>
    <property type="project" value="UniProtKB-KW"/>
</dbReference>
<dbReference type="Proteomes" id="UP000266677">
    <property type="component" value="Unassembled WGS sequence"/>
</dbReference>
<evidence type="ECO:0000256" key="1">
    <source>
        <dbReference type="ARBA" id="ARBA00001933"/>
    </source>
</evidence>
<dbReference type="InterPro" id="IPR015422">
    <property type="entry name" value="PyrdxlP-dep_Trfase_small"/>
</dbReference>
<dbReference type="EMBL" id="QZFU01000036">
    <property type="protein sequence ID" value="RJO70615.1"/>
    <property type="molecule type" value="Genomic_DNA"/>
</dbReference>
<gene>
    <name evidence="5" type="ORF">D5S18_25675</name>
</gene>
<comment type="similarity">
    <text evidence="4">Belongs to the DegT/DnrJ/EryC1 family.</text>
</comment>
<dbReference type="InterPro" id="IPR000653">
    <property type="entry name" value="DegT/StrS_aminotransferase"/>
</dbReference>
<evidence type="ECO:0000256" key="4">
    <source>
        <dbReference type="RuleBase" id="RU004508"/>
    </source>
</evidence>
<evidence type="ECO:0000256" key="2">
    <source>
        <dbReference type="PIRSR" id="PIRSR000390-1"/>
    </source>
</evidence>
<protein>
    <submittedName>
        <fullName evidence="5">DegT/DnrJ/EryC1/StrS aminotransferase family protein</fullName>
    </submittedName>
</protein>
<dbReference type="PIRSF" id="PIRSF000390">
    <property type="entry name" value="PLP_StrS"/>
    <property type="match status" value="1"/>
</dbReference>
<dbReference type="Pfam" id="PF01041">
    <property type="entry name" value="DegT_DnrJ_EryC1"/>
    <property type="match status" value="1"/>
</dbReference>
<evidence type="ECO:0000313" key="6">
    <source>
        <dbReference type="Proteomes" id="UP000266677"/>
    </source>
</evidence>
<dbReference type="PANTHER" id="PTHR30244">
    <property type="entry name" value="TRANSAMINASE"/>
    <property type="match status" value="1"/>
</dbReference>
<proteinExistence type="inferred from homology"/>
<dbReference type="GO" id="GO:0000271">
    <property type="term" value="P:polysaccharide biosynthetic process"/>
    <property type="evidence" value="ECO:0007669"/>
    <property type="project" value="TreeGrafter"/>
</dbReference>
<keyword evidence="5" id="KW-0032">Aminotransferase</keyword>
<dbReference type="Gene3D" id="3.90.1150.10">
    <property type="entry name" value="Aspartate Aminotransferase, domain 1"/>
    <property type="match status" value="1"/>
</dbReference>
<reference evidence="5 6" key="1">
    <citation type="submission" date="2018-09" db="EMBL/GenBank/DDBJ databases">
        <title>YIM PH21274 draft genome.</title>
        <authorList>
            <person name="Miao C."/>
        </authorList>
    </citation>
    <scope>NUCLEOTIDE SEQUENCE [LARGE SCALE GENOMIC DNA]</scope>
    <source>
        <strain evidence="5 6">YIM PH 21724</strain>
    </source>
</reference>
<name>A0A3A4KCR5_9NOCA</name>
<comment type="cofactor">
    <cofactor evidence="1">
        <name>pyridoxal 5'-phosphate</name>
        <dbReference type="ChEBI" id="CHEBI:597326"/>
    </cofactor>
</comment>
<evidence type="ECO:0000313" key="5">
    <source>
        <dbReference type="EMBL" id="RJO70615.1"/>
    </source>
</evidence>
<feature type="active site" description="Proton acceptor" evidence="2">
    <location>
        <position position="192"/>
    </location>
</feature>
<evidence type="ECO:0000256" key="3">
    <source>
        <dbReference type="PIRSR" id="PIRSR000390-2"/>
    </source>
</evidence>
<keyword evidence="3 4" id="KW-0663">Pyridoxal phosphate</keyword>
<feature type="modified residue" description="N6-(pyridoxal phosphate)lysine" evidence="3">
    <location>
        <position position="192"/>
    </location>
</feature>
<dbReference type="AlphaFoldDB" id="A0A3A4KCR5"/>
<dbReference type="GO" id="GO:0030170">
    <property type="term" value="F:pyridoxal phosphate binding"/>
    <property type="evidence" value="ECO:0007669"/>
    <property type="project" value="TreeGrafter"/>
</dbReference>
<keyword evidence="5" id="KW-0808">Transferase</keyword>
<dbReference type="InterPro" id="IPR015424">
    <property type="entry name" value="PyrdxlP-dep_Trfase"/>
</dbReference>